<comment type="similarity">
    <text evidence="2">Belongs to the CSC1 (TC 1.A.17) family.</text>
</comment>
<feature type="domain" description="CSC1/OSCA1-like N-terminal transmembrane" evidence="12">
    <location>
        <begin position="30"/>
        <end position="181"/>
    </location>
</feature>
<evidence type="ECO:0000259" key="12">
    <source>
        <dbReference type="Pfam" id="PF13967"/>
    </source>
</evidence>
<keyword evidence="5 9" id="KW-1133">Transmembrane helix</keyword>
<evidence type="ECO:0000256" key="8">
    <source>
        <dbReference type="SAM" id="MobiDB-lite"/>
    </source>
</evidence>
<evidence type="ECO:0000256" key="5">
    <source>
        <dbReference type="ARBA" id="ARBA00022989"/>
    </source>
</evidence>
<evidence type="ECO:0000259" key="13">
    <source>
        <dbReference type="Pfam" id="PF14703"/>
    </source>
</evidence>
<evidence type="ECO:0000259" key="10">
    <source>
        <dbReference type="Pfam" id="PF02714"/>
    </source>
</evidence>
<dbReference type="GO" id="GO:0005886">
    <property type="term" value="C:plasma membrane"/>
    <property type="evidence" value="ECO:0007669"/>
    <property type="project" value="TreeGrafter"/>
</dbReference>
<feature type="domain" description="10TM putative phosphate transporter extracellular tail" evidence="11">
    <location>
        <begin position="799"/>
        <end position="891"/>
    </location>
</feature>
<dbReference type="VEuPathDB" id="FungiDB:ACLA_013940"/>
<dbReference type="Pfam" id="PF13967">
    <property type="entry name" value="RSN1_TM"/>
    <property type="match status" value="1"/>
</dbReference>
<feature type="domain" description="CSC1/OSCA1-like 7TM region" evidence="10">
    <location>
        <begin position="416"/>
        <end position="686"/>
    </location>
</feature>
<evidence type="ECO:0000256" key="2">
    <source>
        <dbReference type="ARBA" id="ARBA00007779"/>
    </source>
</evidence>
<dbReference type="Pfam" id="PF02714">
    <property type="entry name" value="RSN1_7TM"/>
    <property type="match status" value="1"/>
</dbReference>
<dbReference type="InterPro" id="IPR045122">
    <property type="entry name" value="Csc1-like"/>
</dbReference>
<feature type="transmembrane region" description="Helical" evidence="9">
    <location>
        <begin position="695"/>
        <end position="715"/>
    </location>
</feature>
<feature type="domain" description="CSC1/OSCA1-like cytosolic" evidence="13">
    <location>
        <begin position="204"/>
        <end position="402"/>
    </location>
</feature>
<protein>
    <submittedName>
        <fullName evidence="14">DUF221 domain protein, putative</fullName>
    </submittedName>
</protein>
<feature type="transmembrane region" description="Helical" evidence="9">
    <location>
        <begin position="111"/>
        <end position="130"/>
    </location>
</feature>
<evidence type="ECO:0000256" key="9">
    <source>
        <dbReference type="SAM" id="Phobius"/>
    </source>
</evidence>
<sequence>MGVNDAVAGLHQLTRRDDDNPQDTSNSASSLVTTLVPSLVVAVVMVLVFVILRRSQRRMYMPRTYLGFLRPSERSPSSRTGLWNWIVDMYKLPDEYVLQHHSMDAYLLLRFLKMITIICFVGCLIIWPILLPVNGTGGAGKLQLDLLSLSNIATESMARYFAHAFMAWIFVGFVFYTVTRESIFYINLRQAYFLSPAYASRLSSRTVLFTAVTEDYLNRDKIRQMFGIDKVKTVWVATDTSELEDKVKDRDDAAMKLEAAETKLIKLANTERAKALKKSGNVEDDAVPLENMAGEPDDESGSIAARWVKPSDRPTHRLKFLIGKKVDTINWARSEIERLTPEIEELQAKHRAGDAKLVSSVFVEFYHQADAQSAFQSVAHNLPLHMAPRYIGLDPTQVVWSNLRIKWWERIIRYAGTIAFVAALVIFWAIPTAFVGSISNIDSLTNKVHFLKFINDVPGWIKGVITGLLPTVLMSVLMALLPIVLRLMAKLGGAPSAAAVELTTQNFYFAFQVVQVFLVVTLASSASSVVTRIIQQPTSAASLLAQHIPTVSNFYISYIILQGLSFSSGALLQITGLILGKILGKLLDSTPRKMYTRWSSLSGLGWGTVYPPLTLLAVIAITYSCIAPLVLGFATVGLYLFYFAYRYNMLYVSNADIDTQGKAYVRALQHITVGCYLLVVCLIGLFAIGTASNKVALGPMILMIILLIFMILYHVSLQTALDPLIQYLPKNLEAEEQSLLSSEPTKQSHSAGEEVDGVHAAGSGQDGENGNFASIDTAEKGIHTAPAVIGQKPNLFIKWLRPDKYDGYWQLRHLVPDGHESIQYSAEVERDAYFHPSITSQPPLLWIPRDKLGVSRQEVKHSSRVIPITDEDAWLDDKNKIHWDEDKGVPPIYEEKVYY</sequence>
<feature type="transmembrane region" description="Helical" evidence="9">
    <location>
        <begin position="629"/>
        <end position="647"/>
    </location>
</feature>
<dbReference type="EMBL" id="DS027049">
    <property type="protein sequence ID" value="EAW12957.1"/>
    <property type="molecule type" value="Genomic_DNA"/>
</dbReference>
<dbReference type="PANTHER" id="PTHR13018:SF26">
    <property type="entry name" value="DOMAIN PROTEIN, PUTATIVE (AFU_ORTHOLOGUE AFUA_5G10920)-RELATED"/>
    <property type="match status" value="1"/>
</dbReference>
<dbReference type="Proteomes" id="UP000006701">
    <property type="component" value="Unassembled WGS sequence"/>
</dbReference>
<dbReference type="OMA" id="DPTQVIW"/>
<feature type="transmembrane region" description="Helical" evidence="9">
    <location>
        <begin position="460"/>
        <end position="485"/>
    </location>
</feature>
<dbReference type="GeneID" id="4706187"/>
<proteinExistence type="inferred from homology"/>
<evidence type="ECO:0000256" key="4">
    <source>
        <dbReference type="ARBA" id="ARBA00022692"/>
    </source>
</evidence>
<keyword evidence="4 9" id="KW-0812">Transmembrane</keyword>
<feature type="transmembrane region" description="Helical" evidence="9">
    <location>
        <begin position="667"/>
        <end position="689"/>
    </location>
</feature>
<dbReference type="OrthoDB" id="1076608at2759"/>
<dbReference type="AlphaFoldDB" id="A1CB39"/>
<dbReference type="Pfam" id="PF14703">
    <property type="entry name" value="PHM7_cyt"/>
    <property type="match status" value="1"/>
</dbReference>
<keyword evidence="7" id="KW-0175">Coiled coil</keyword>
<feature type="transmembrane region" description="Helical" evidence="9">
    <location>
        <begin position="160"/>
        <end position="179"/>
    </location>
</feature>
<dbReference type="InterPro" id="IPR022257">
    <property type="entry name" value="PHM7_ext"/>
</dbReference>
<keyword evidence="6 9" id="KW-0472">Membrane</keyword>
<dbReference type="InterPro" id="IPR027815">
    <property type="entry name" value="CSC1/OSCA1-like_cyt"/>
</dbReference>
<evidence type="ECO:0000259" key="11">
    <source>
        <dbReference type="Pfam" id="PF12621"/>
    </source>
</evidence>
<feature type="transmembrane region" description="Helical" evidence="9">
    <location>
        <begin position="554"/>
        <end position="580"/>
    </location>
</feature>
<dbReference type="GO" id="GO:0005227">
    <property type="term" value="F:calcium-activated cation channel activity"/>
    <property type="evidence" value="ECO:0007669"/>
    <property type="project" value="InterPro"/>
</dbReference>
<dbReference type="HOGENOM" id="CLU_002458_2_1_1"/>
<name>A1CB39_ASPCL</name>
<dbReference type="KEGG" id="act:ACLA_013940"/>
<comment type="subcellular location">
    <subcellularLocation>
        <location evidence="1">Membrane</location>
        <topology evidence="1">Multi-pass membrane protein</topology>
    </subcellularLocation>
</comment>
<dbReference type="InterPro" id="IPR003864">
    <property type="entry name" value="CSC1/OSCA1-like_7TM"/>
</dbReference>
<dbReference type="Pfam" id="PF12621">
    <property type="entry name" value="PHM7_ext"/>
    <property type="match status" value="1"/>
</dbReference>
<organism evidence="14 15">
    <name type="scientific">Aspergillus clavatus (strain ATCC 1007 / CBS 513.65 / DSM 816 / NCTC 3887 / NRRL 1 / QM 1276 / 107)</name>
    <dbReference type="NCBI Taxonomy" id="344612"/>
    <lineage>
        <taxon>Eukaryota</taxon>
        <taxon>Fungi</taxon>
        <taxon>Dikarya</taxon>
        <taxon>Ascomycota</taxon>
        <taxon>Pezizomycotina</taxon>
        <taxon>Eurotiomycetes</taxon>
        <taxon>Eurotiomycetidae</taxon>
        <taxon>Eurotiales</taxon>
        <taxon>Aspergillaceae</taxon>
        <taxon>Aspergillus</taxon>
        <taxon>Aspergillus subgen. Fumigati</taxon>
    </lineage>
</organism>
<reference evidence="14 15" key="1">
    <citation type="journal article" date="2008" name="PLoS Genet.">
        <title>Genomic islands in the pathogenic filamentous fungus Aspergillus fumigatus.</title>
        <authorList>
            <person name="Fedorova N.D."/>
            <person name="Khaldi N."/>
            <person name="Joardar V.S."/>
            <person name="Maiti R."/>
            <person name="Amedeo P."/>
            <person name="Anderson M.J."/>
            <person name="Crabtree J."/>
            <person name="Silva J.C."/>
            <person name="Badger J.H."/>
            <person name="Albarraq A."/>
            <person name="Angiuoli S."/>
            <person name="Bussey H."/>
            <person name="Bowyer P."/>
            <person name="Cotty P.J."/>
            <person name="Dyer P.S."/>
            <person name="Egan A."/>
            <person name="Galens K."/>
            <person name="Fraser-Liggett C.M."/>
            <person name="Haas B.J."/>
            <person name="Inman J.M."/>
            <person name="Kent R."/>
            <person name="Lemieux S."/>
            <person name="Malavazi I."/>
            <person name="Orvis J."/>
            <person name="Roemer T."/>
            <person name="Ronning C.M."/>
            <person name="Sundaram J.P."/>
            <person name="Sutton G."/>
            <person name="Turner G."/>
            <person name="Venter J.C."/>
            <person name="White O.R."/>
            <person name="Whitty B.R."/>
            <person name="Youngman P."/>
            <person name="Wolfe K.H."/>
            <person name="Goldman G.H."/>
            <person name="Wortman J.R."/>
            <person name="Jiang B."/>
            <person name="Denning D.W."/>
            <person name="Nierman W.C."/>
        </authorList>
    </citation>
    <scope>NUCLEOTIDE SEQUENCE [LARGE SCALE GENOMIC DNA]</scope>
    <source>
        <strain evidence="15">ATCC 1007 / CBS 513.65 / DSM 816 / NCTC 3887 / NRRL 1</strain>
    </source>
</reference>
<keyword evidence="3" id="KW-0813">Transport</keyword>
<gene>
    <name evidence="14" type="ORF">ACLA_013940</name>
</gene>
<accession>A1CB39</accession>
<dbReference type="RefSeq" id="XP_001274383.1">
    <property type="nucleotide sequence ID" value="XM_001274382.1"/>
</dbReference>
<feature type="transmembrane region" description="Helical" evidence="9">
    <location>
        <begin position="31"/>
        <end position="52"/>
    </location>
</feature>
<dbReference type="PANTHER" id="PTHR13018">
    <property type="entry name" value="PROBABLE MEMBRANE PROTEIN DUF221-RELATED"/>
    <property type="match status" value="1"/>
</dbReference>
<evidence type="ECO:0000256" key="6">
    <source>
        <dbReference type="ARBA" id="ARBA00023136"/>
    </source>
</evidence>
<dbReference type="InterPro" id="IPR032880">
    <property type="entry name" value="CSC1/OSCA1-like_N"/>
</dbReference>
<dbReference type="eggNOG" id="KOG1134">
    <property type="taxonomic scope" value="Eukaryota"/>
</dbReference>
<feature type="transmembrane region" description="Helical" evidence="9">
    <location>
        <begin position="506"/>
        <end position="534"/>
    </location>
</feature>
<feature type="transmembrane region" description="Helical" evidence="9">
    <location>
        <begin position="601"/>
        <end position="623"/>
    </location>
</feature>
<feature type="transmembrane region" description="Helical" evidence="9">
    <location>
        <begin position="411"/>
        <end position="430"/>
    </location>
</feature>
<feature type="region of interest" description="Disordered" evidence="8">
    <location>
        <begin position="738"/>
        <end position="773"/>
    </location>
</feature>
<evidence type="ECO:0000313" key="15">
    <source>
        <dbReference type="Proteomes" id="UP000006701"/>
    </source>
</evidence>
<evidence type="ECO:0000256" key="1">
    <source>
        <dbReference type="ARBA" id="ARBA00004141"/>
    </source>
</evidence>
<evidence type="ECO:0000313" key="14">
    <source>
        <dbReference type="EMBL" id="EAW12957.1"/>
    </source>
</evidence>
<keyword evidence="15" id="KW-1185">Reference proteome</keyword>
<evidence type="ECO:0000256" key="7">
    <source>
        <dbReference type="SAM" id="Coils"/>
    </source>
</evidence>
<feature type="coiled-coil region" evidence="7">
    <location>
        <begin position="243"/>
        <end position="270"/>
    </location>
</feature>
<evidence type="ECO:0000256" key="3">
    <source>
        <dbReference type="ARBA" id="ARBA00022448"/>
    </source>
</evidence>